<dbReference type="GeneID" id="76198989"/>
<evidence type="ECO:0000313" key="2">
    <source>
        <dbReference type="Proteomes" id="UP001596417"/>
    </source>
</evidence>
<proteinExistence type="predicted"/>
<keyword evidence="2" id="KW-1185">Reference proteome</keyword>
<organism evidence="1 2">
    <name type="scientific">Halocatena marina</name>
    <dbReference type="NCBI Taxonomy" id="2934937"/>
    <lineage>
        <taxon>Archaea</taxon>
        <taxon>Methanobacteriati</taxon>
        <taxon>Methanobacteriota</taxon>
        <taxon>Stenosarchaea group</taxon>
        <taxon>Halobacteria</taxon>
        <taxon>Halobacteriales</taxon>
        <taxon>Natronomonadaceae</taxon>
        <taxon>Halocatena</taxon>
    </lineage>
</organism>
<protein>
    <submittedName>
        <fullName evidence="1">Gas vesicle protein GvpH</fullName>
    </submittedName>
</protein>
<reference evidence="1 2" key="1">
    <citation type="journal article" date="2019" name="Int. J. Syst. Evol. Microbiol.">
        <title>The Global Catalogue of Microorganisms (GCM) 10K type strain sequencing project: providing services to taxonomists for standard genome sequencing and annotation.</title>
        <authorList>
            <consortium name="The Broad Institute Genomics Platform"/>
            <consortium name="The Broad Institute Genome Sequencing Center for Infectious Disease"/>
            <person name="Wu L."/>
            <person name="Ma J."/>
        </authorList>
    </citation>
    <scope>NUCLEOTIDE SEQUENCE [LARGE SCALE GENOMIC DNA]</scope>
    <source>
        <strain evidence="1 2">RDMS1</strain>
    </source>
</reference>
<comment type="caution">
    <text evidence="1">The sequence shown here is derived from an EMBL/GenBank/DDBJ whole genome shotgun (WGS) entry which is preliminary data.</text>
</comment>
<dbReference type="AlphaFoldDB" id="A0ABD5YJI2"/>
<dbReference type="EMBL" id="JBHTAX010000001">
    <property type="protein sequence ID" value="MFC7189418.1"/>
    <property type="molecule type" value="Genomic_DNA"/>
</dbReference>
<dbReference type="RefSeq" id="WP_264554967.1">
    <property type="nucleotide sequence ID" value="NZ_CP109979.1"/>
</dbReference>
<dbReference type="Proteomes" id="UP001596417">
    <property type="component" value="Unassembled WGS sequence"/>
</dbReference>
<name>A0ABD5YJI2_9EURY</name>
<accession>A0ABD5YJI2</accession>
<gene>
    <name evidence="1" type="ORF">ACFQL7_05865</name>
</gene>
<sequence length="150" mass="16306">MTNKSNRENGGIVQTLREILETIVAAEEERQRHGKGSTTLGKTRLGYEFSIDTGTLSDLGPDSRTTNSSERATAVRYVDGNVLVTIDISEVDPETVSAGVDNRTGELLLGIGGTIEERIPLRQKGLKIVTASVTNGILEFHLQPIEEIKE</sequence>
<evidence type="ECO:0000313" key="1">
    <source>
        <dbReference type="EMBL" id="MFC7189418.1"/>
    </source>
</evidence>